<accession>A0A8K0RAB2</accession>
<evidence type="ECO:0000313" key="3">
    <source>
        <dbReference type="EMBL" id="KAH7091331.1"/>
    </source>
</evidence>
<name>A0A8K0RAB2_9PLEO</name>
<dbReference type="AlphaFoldDB" id="A0A8K0RAB2"/>
<dbReference type="InterPro" id="IPR054293">
    <property type="entry name" value="DUF7029"/>
</dbReference>
<evidence type="ECO:0008006" key="5">
    <source>
        <dbReference type="Google" id="ProtNLM"/>
    </source>
</evidence>
<keyword evidence="4" id="KW-1185">Reference proteome</keyword>
<dbReference type="OrthoDB" id="5382170at2759"/>
<dbReference type="Pfam" id="PF22974">
    <property type="entry name" value="DUF7029"/>
    <property type="match status" value="1"/>
</dbReference>
<sequence length="584" mass="61360">MSFVDKSSARDAFHSCHGETGALIVTSHDSCNEEGERAVYIVHDVSFADEGQALDITVSEASWQDAFDHFDISFGHTTDDHLFRRHSDFSRIRKRQSVDIPADTPENVNAISFDLKSELIDTTFAAESFLLGLEQLVPIPNLPIEIGCKNCTTRGQVALTQGAIKIDATQIDVIPDVFEGGDDGKEITSVITGGFLELAATGVGAHLELFAKPKVSGAFEIALFPVPILGFVIPGIGKAGAVFEPRIAVDFEISGGFELTYGIDVAIPDASTIRLDLTKIRDSAVTGFPDSTLTPLPFNTNVTDVDVLLGLAFKPTIPVGFEFANKLKAEVSVSMNLPRLSAKLSTDKVTNCGNATNSTTPAAPFANTTTDTITSLGPLVLVEANVSVSVDVGISLEFPLLPPPVDQVGIEANIFSANLPLVTSCVNPQNAFKGSVPDLGALPCNTTATTTIYQTSTTTHTSTAHVKQSRNATSTATLAVKEPVLSSESLIPFPLNATVNSATITPVVNATVVAASSTPTPPSPTPLVESSAILQPSNSNIAPAQQTGVAQFTGAAARGMHTSSLVRLRVGVVGLSVIFGTMML</sequence>
<comment type="caution">
    <text evidence="3">The sequence shown here is derived from an EMBL/GenBank/DDBJ whole genome shotgun (WGS) entry which is preliminary data.</text>
</comment>
<dbReference type="Proteomes" id="UP000813461">
    <property type="component" value="Unassembled WGS sequence"/>
</dbReference>
<evidence type="ECO:0000313" key="4">
    <source>
        <dbReference type="Proteomes" id="UP000813461"/>
    </source>
</evidence>
<feature type="domain" description="DUF7029" evidence="1">
    <location>
        <begin position="1"/>
        <end position="71"/>
    </location>
</feature>
<gene>
    <name evidence="3" type="ORF">FB567DRAFT_436284</name>
</gene>
<evidence type="ECO:0000259" key="1">
    <source>
        <dbReference type="Pfam" id="PF22974"/>
    </source>
</evidence>
<organism evidence="3 4">
    <name type="scientific">Paraphoma chrysanthemicola</name>
    <dbReference type="NCBI Taxonomy" id="798071"/>
    <lineage>
        <taxon>Eukaryota</taxon>
        <taxon>Fungi</taxon>
        <taxon>Dikarya</taxon>
        <taxon>Ascomycota</taxon>
        <taxon>Pezizomycotina</taxon>
        <taxon>Dothideomycetes</taxon>
        <taxon>Pleosporomycetidae</taxon>
        <taxon>Pleosporales</taxon>
        <taxon>Pleosporineae</taxon>
        <taxon>Phaeosphaeriaceae</taxon>
        <taxon>Paraphoma</taxon>
    </lineage>
</organism>
<reference evidence="3" key="1">
    <citation type="journal article" date="2021" name="Nat. Commun.">
        <title>Genetic determinants of endophytism in the Arabidopsis root mycobiome.</title>
        <authorList>
            <person name="Mesny F."/>
            <person name="Miyauchi S."/>
            <person name="Thiergart T."/>
            <person name="Pickel B."/>
            <person name="Atanasova L."/>
            <person name="Karlsson M."/>
            <person name="Huettel B."/>
            <person name="Barry K.W."/>
            <person name="Haridas S."/>
            <person name="Chen C."/>
            <person name="Bauer D."/>
            <person name="Andreopoulos W."/>
            <person name="Pangilinan J."/>
            <person name="LaButti K."/>
            <person name="Riley R."/>
            <person name="Lipzen A."/>
            <person name="Clum A."/>
            <person name="Drula E."/>
            <person name="Henrissat B."/>
            <person name="Kohler A."/>
            <person name="Grigoriev I.V."/>
            <person name="Martin F.M."/>
            <person name="Hacquard S."/>
        </authorList>
    </citation>
    <scope>NUCLEOTIDE SEQUENCE</scope>
    <source>
        <strain evidence="3">MPI-SDFR-AT-0120</strain>
    </source>
</reference>
<dbReference type="InterPro" id="IPR055647">
    <property type="entry name" value="DUF7223"/>
</dbReference>
<proteinExistence type="predicted"/>
<dbReference type="Pfam" id="PF23865">
    <property type="entry name" value="DUF7223"/>
    <property type="match status" value="1"/>
</dbReference>
<dbReference type="EMBL" id="JAGMVJ010000004">
    <property type="protein sequence ID" value="KAH7091331.1"/>
    <property type="molecule type" value="Genomic_DNA"/>
</dbReference>
<protein>
    <recommendedName>
        <fullName evidence="5">Gpi anchored protein</fullName>
    </recommendedName>
</protein>
<feature type="domain" description="DUF7223" evidence="2">
    <location>
        <begin position="142"/>
        <end position="357"/>
    </location>
</feature>
<evidence type="ECO:0000259" key="2">
    <source>
        <dbReference type="Pfam" id="PF23865"/>
    </source>
</evidence>